<accession>A0A0D3GY47</accession>
<dbReference type="GO" id="GO:0016705">
    <property type="term" value="F:oxidoreductase activity, acting on paired donors, with incorporation or reduction of molecular oxygen"/>
    <property type="evidence" value="ECO:0007669"/>
    <property type="project" value="InterPro"/>
</dbReference>
<feature type="signal peptide" evidence="1">
    <location>
        <begin position="1"/>
        <end position="36"/>
    </location>
</feature>
<protein>
    <submittedName>
        <fullName evidence="2">Uncharacterized protein</fullName>
    </submittedName>
</protein>
<keyword evidence="3" id="KW-1185">Reference proteome</keyword>
<organism evidence="2">
    <name type="scientific">Oryza barthii</name>
    <dbReference type="NCBI Taxonomy" id="65489"/>
    <lineage>
        <taxon>Eukaryota</taxon>
        <taxon>Viridiplantae</taxon>
        <taxon>Streptophyta</taxon>
        <taxon>Embryophyta</taxon>
        <taxon>Tracheophyta</taxon>
        <taxon>Spermatophyta</taxon>
        <taxon>Magnoliopsida</taxon>
        <taxon>Liliopsida</taxon>
        <taxon>Poales</taxon>
        <taxon>Poaceae</taxon>
        <taxon>BOP clade</taxon>
        <taxon>Oryzoideae</taxon>
        <taxon>Oryzeae</taxon>
        <taxon>Oryzinae</taxon>
        <taxon>Oryza</taxon>
    </lineage>
</organism>
<dbReference type="Gramene" id="OBART08G08120.1">
    <property type="protein sequence ID" value="OBART08G08120.1"/>
    <property type="gene ID" value="OBART08G08120"/>
</dbReference>
<dbReference type="EnsemblPlants" id="OBART08G08120.1">
    <property type="protein sequence ID" value="OBART08G08120.1"/>
    <property type="gene ID" value="OBART08G08120"/>
</dbReference>
<name>A0A0D3GY47_9ORYZ</name>
<evidence type="ECO:0000313" key="3">
    <source>
        <dbReference type="Proteomes" id="UP000026960"/>
    </source>
</evidence>
<dbReference type="AlphaFoldDB" id="A0A0D3GY47"/>
<proteinExistence type="predicted"/>
<dbReference type="HOGENOM" id="CLU_2908146_0_0_1"/>
<keyword evidence="1" id="KW-0732">Signal</keyword>
<reference evidence="2" key="1">
    <citation type="journal article" date="2009" name="Rice">
        <title>De Novo Next Generation Sequencing of Plant Genomes.</title>
        <authorList>
            <person name="Rounsley S."/>
            <person name="Marri P.R."/>
            <person name="Yu Y."/>
            <person name="He R."/>
            <person name="Sisneros N."/>
            <person name="Goicoechea J.L."/>
            <person name="Lee S.J."/>
            <person name="Angelova A."/>
            <person name="Kudrna D."/>
            <person name="Luo M."/>
            <person name="Affourtit J."/>
            <person name="Desany B."/>
            <person name="Knight J."/>
            <person name="Niazi F."/>
            <person name="Egholm M."/>
            <person name="Wing R.A."/>
        </authorList>
    </citation>
    <scope>NUCLEOTIDE SEQUENCE [LARGE SCALE GENOMIC DNA]</scope>
    <source>
        <strain evidence="2">cv. IRGC 105608</strain>
    </source>
</reference>
<dbReference type="InterPro" id="IPR036396">
    <property type="entry name" value="Cyt_P450_sf"/>
</dbReference>
<dbReference type="PaxDb" id="65489-OBART08G08120.1"/>
<dbReference type="GO" id="GO:0005506">
    <property type="term" value="F:iron ion binding"/>
    <property type="evidence" value="ECO:0007669"/>
    <property type="project" value="InterPro"/>
</dbReference>
<dbReference type="GO" id="GO:0004497">
    <property type="term" value="F:monooxygenase activity"/>
    <property type="evidence" value="ECO:0007669"/>
    <property type="project" value="InterPro"/>
</dbReference>
<dbReference type="Proteomes" id="UP000026960">
    <property type="component" value="Chromosome 8"/>
</dbReference>
<sequence>MTTGFGLLFNFRIAVMQMKTIAAAVVWNFDVEVVDGQTVVPKLSCLLQMKNGVMVKVSKRAV</sequence>
<evidence type="ECO:0000256" key="1">
    <source>
        <dbReference type="SAM" id="SignalP"/>
    </source>
</evidence>
<dbReference type="SUPFAM" id="SSF48264">
    <property type="entry name" value="Cytochrome P450"/>
    <property type="match status" value="1"/>
</dbReference>
<feature type="chain" id="PRO_5002272921" evidence="1">
    <location>
        <begin position="37"/>
        <end position="62"/>
    </location>
</feature>
<dbReference type="Gene3D" id="1.10.630.10">
    <property type="entry name" value="Cytochrome P450"/>
    <property type="match status" value="1"/>
</dbReference>
<evidence type="ECO:0000313" key="2">
    <source>
        <dbReference type="EnsemblPlants" id="OBART08G08120.1"/>
    </source>
</evidence>
<reference evidence="2" key="2">
    <citation type="submission" date="2015-03" db="UniProtKB">
        <authorList>
            <consortium name="EnsemblPlants"/>
        </authorList>
    </citation>
    <scope>IDENTIFICATION</scope>
</reference>
<dbReference type="GO" id="GO:0020037">
    <property type="term" value="F:heme binding"/>
    <property type="evidence" value="ECO:0007669"/>
    <property type="project" value="InterPro"/>
</dbReference>
<dbReference type="STRING" id="65489.A0A0D3GY47"/>